<organism evidence="2 3">
    <name type="scientific">Larinioides sclopetarius</name>
    <dbReference type="NCBI Taxonomy" id="280406"/>
    <lineage>
        <taxon>Eukaryota</taxon>
        <taxon>Metazoa</taxon>
        <taxon>Ecdysozoa</taxon>
        <taxon>Arthropoda</taxon>
        <taxon>Chelicerata</taxon>
        <taxon>Arachnida</taxon>
        <taxon>Araneae</taxon>
        <taxon>Araneomorphae</taxon>
        <taxon>Entelegynae</taxon>
        <taxon>Araneoidea</taxon>
        <taxon>Araneidae</taxon>
        <taxon>Larinioides</taxon>
    </lineage>
</organism>
<keyword evidence="3" id="KW-1185">Reference proteome</keyword>
<reference evidence="2 3" key="1">
    <citation type="submission" date="2024-04" db="EMBL/GenBank/DDBJ databases">
        <authorList>
            <person name="Rising A."/>
            <person name="Reimegard J."/>
            <person name="Sonavane S."/>
            <person name="Akerstrom W."/>
            <person name="Nylinder S."/>
            <person name="Hedman E."/>
            <person name="Kallberg Y."/>
        </authorList>
    </citation>
    <scope>NUCLEOTIDE SEQUENCE [LARGE SCALE GENOMIC DNA]</scope>
</reference>
<evidence type="ECO:0000313" key="2">
    <source>
        <dbReference type="EMBL" id="CAL1294802.1"/>
    </source>
</evidence>
<dbReference type="Proteomes" id="UP001497382">
    <property type="component" value="Unassembled WGS sequence"/>
</dbReference>
<dbReference type="PANTHER" id="PTHR23116:SF29">
    <property type="entry name" value="PDZ DOMAIN-CONTAINING PROTEIN 7"/>
    <property type="match status" value="1"/>
</dbReference>
<dbReference type="EMBL" id="CAXIEN010000354">
    <property type="protein sequence ID" value="CAL1294802.1"/>
    <property type="molecule type" value="Genomic_DNA"/>
</dbReference>
<dbReference type="Gene3D" id="2.30.42.10">
    <property type="match status" value="1"/>
</dbReference>
<dbReference type="InterPro" id="IPR036034">
    <property type="entry name" value="PDZ_sf"/>
</dbReference>
<dbReference type="InterPro" id="IPR051844">
    <property type="entry name" value="USH2_Complex_Protein"/>
</dbReference>
<evidence type="ECO:0000256" key="1">
    <source>
        <dbReference type="ARBA" id="ARBA00022737"/>
    </source>
</evidence>
<evidence type="ECO:0000313" key="3">
    <source>
        <dbReference type="Proteomes" id="UP001497382"/>
    </source>
</evidence>
<accession>A0AAV2BF01</accession>
<gene>
    <name evidence="2" type="ORF">LARSCL_LOCUS18918</name>
</gene>
<comment type="caution">
    <text evidence="2">The sequence shown here is derived from an EMBL/GenBank/DDBJ whole genome shotgun (WGS) entry which is preliminary data.</text>
</comment>
<dbReference type="AlphaFoldDB" id="A0AAV2BF01"/>
<proteinExistence type="predicted"/>
<sequence>MIARYVLTVIVSVEDGLSLGLMIRGGAEYGLGIYITGVDEQSAADLAGLQKRVDMISQPLNIC</sequence>
<name>A0AAV2BF01_9ARAC</name>
<keyword evidence="1" id="KW-0677">Repeat</keyword>
<dbReference type="GO" id="GO:0005886">
    <property type="term" value="C:plasma membrane"/>
    <property type="evidence" value="ECO:0007669"/>
    <property type="project" value="TreeGrafter"/>
</dbReference>
<dbReference type="SUPFAM" id="SSF50156">
    <property type="entry name" value="PDZ domain-like"/>
    <property type="match status" value="1"/>
</dbReference>
<dbReference type="PANTHER" id="PTHR23116">
    <property type="entry name" value="PDZ DOMAIN CONTAINING WHIRLIN AND HARMONIN-RELATED"/>
    <property type="match status" value="1"/>
</dbReference>
<protein>
    <submittedName>
        <fullName evidence="2">Uncharacterized protein</fullName>
    </submittedName>
</protein>